<dbReference type="GO" id="GO:0003676">
    <property type="term" value="F:nucleic acid binding"/>
    <property type="evidence" value="ECO:0007669"/>
    <property type="project" value="InterPro"/>
</dbReference>
<proteinExistence type="predicted"/>
<dbReference type="InterPro" id="IPR036397">
    <property type="entry name" value="RNaseH_sf"/>
</dbReference>
<dbReference type="EMBL" id="CAKOGL010000004">
    <property type="protein sequence ID" value="CAH2085487.1"/>
    <property type="molecule type" value="Genomic_DNA"/>
</dbReference>
<dbReference type="Gene3D" id="3.30.420.10">
    <property type="entry name" value="Ribonuclease H-like superfamily/Ribonuclease H"/>
    <property type="match status" value="1"/>
</dbReference>
<evidence type="ECO:0000313" key="2">
    <source>
        <dbReference type="Proteomes" id="UP001153954"/>
    </source>
</evidence>
<sequence length="415" mass="48935">MDIQITCGCDIKSINNAMNVANGDQQAISILSTVLERCKKERDNNCLQVPLEDYLERVSYYTAYPKMYIYYMVCGNEVQKQEFDIYDHIFLMECINIMYSERKLPQYNNLYEELIKFESRRSQNYKLTCVLNSEALKKKLHAWGYAYKKTLNGSYMLIENPKIKFDRFNYLNKIRNYRLKGRKIYYVDERYILKHSVQKYSSILNDNTQKSYKGFLYLHVISSDGYENGIYVCHDQETSFEETFKKWMIDVILYSIKPSSVVVMQDNVLHGIETKKSITMYHTKKEMLNWLRQNNIPCDSSMRKPTLYELIEKCTTNNKDYDIDRVFKSHGHDVLRLPKTFPLLTPTTYLWSYIAKNFDLSKGNSPVAVKTLLTKGINSLTKLIWATFVDKVESLEKDIYEIDEIAENLTEDLIA</sequence>
<protein>
    <recommendedName>
        <fullName evidence="3">Transposase</fullName>
    </recommendedName>
</protein>
<keyword evidence="2" id="KW-1185">Reference proteome</keyword>
<accession>A0AAU9THT5</accession>
<gene>
    <name evidence="1" type="ORF">EEDITHA_LOCUS1958</name>
</gene>
<reference evidence="1" key="1">
    <citation type="submission" date="2022-03" db="EMBL/GenBank/DDBJ databases">
        <authorList>
            <person name="Tunstrom K."/>
        </authorList>
    </citation>
    <scope>NUCLEOTIDE SEQUENCE</scope>
</reference>
<dbReference type="PANTHER" id="PTHR33939">
    <property type="entry name" value="PROTEIN CBG22215"/>
    <property type="match status" value="1"/>
</dbReference>
<organism evidence="1 2">
    <name type="scientific">Euphydryas editha</name>
    <name type="common">Edith's checkerspot</name>
    <dbReference type="NCBI Taxonomy" id="104508"/>
    <lineage>
        <taxon>Eukaryota</taxon>
        <taxon>Metazoa</taxon>
        <taxon>Ecdysozoa</taxon>
        <taxon>Arthropoda</taxon>
        <taxon>Hexapoda</taxon>
        <taxon>Insecta</taxon>
        <taxon>Pterygota</taxon>
        <taxon>Neoptera</taxon>
        <taxon>Endopterygota</taxon>
        <taxon>Lepidoptera</taxon>
        <taxon>Glossata</taxon>
        <taxon>Ditrysia</taxon>
        <taxon>Papilionoidea</taxon>
        <taxon>Nymphalidae</taxon>
        <taxon>Nymphalinae</taxon>
        <taxon>Euphydryas</taxon>
    </lineage>
</organism>
<dbReference type="AlphaFoldDB" id="A0AAU9THT5"/>
<comment type="caution">
    <text evidence="1">The sequence shown here is derived from an EMBL/GenBank/DDBJ whole genome shotgun (WGS) entry which is preliminary data.</text>
</comment>
<dbReference type="PANTHER" id="PTHR33939:SF1">
    <property type="entry name" value="DUF4371 DOMAIN-CONTAINING PROTEIN"/>
    <property type="match status" value="1"/>
</dbReference>
<dbReference type="Proteomes" id="UP001153954">
    <property type="component" value="Unassembled WGS sequence"/>
</dbReference>
<evidence type="ECO:0000313" key="1">
    <source>
        <dbReference type="EMBL" id="CAH2085487.1"/>
    </source>
</evidence>
<evidence type="ECO:0008006" key="3">
    <source>
        <dbReference type="Google" id="ProtNLM"/>
    </source>
</evidence>
<name>A0AAU9THT5_EUPED</name>